<dbReference type="SUPFAM" id="SSF81296">
    <property type="entry name" value="E set domains"/>
    <property type="match status" value="1"/>
</dbReference>
<dbReference type="Pfam" id="PF03067">
    <property type="entry name" value="LPMO_10"/>
    <property type="match status" value="1"/>
</dbReference>
<dbReference type="InterPro" id="IPR014756">
    <property type="entry name" value="Ig_E-set"/>
</dbReference>
<dbReference type="Proteomes" id="UP000095210">
    <property type="component" value="Chromosome"/>
</dbReference>
<keyword evidence="5" id="KW-1185">Reference proteome</keyword>
<organism evidence="4 5">
    <name type="scientific">Actinoalloteichus hymeniacidonis</name>
    <dbReference type="NCBI Taxonomy" id="340345"/>
    <lineage>
        <taxon>Bacteria</taxon>
        <taxon>Bacillati</taxon>
        <taxon>Actinomycetota</taxon>
        <taxon>Actinomycetes</taxon>
        <taxon>Pseudonocardiales</taxon>
        <taxon>Pseudonocardiaceae</taxon>
        <taxon>Actinoalloteichus</taxon>
    </lineage>
</organism>
<evidence type="ECO:0000313" key="4">
    <source>
        <dbReference type="EMBL" id="AOS62087.1"/>
    </source>
</evidence>
<dbReference type="InterPro" id="IPR036116">
    <property type="entry name" value="FN3_sf"/>
</dbReference>
<gene>
    <name evidence="4" type="ORF">TL08_06310</name>
</gene>
<dbReference type="InterPro" id="IPR013783">
    <property type="entry name" value="Ig-like_fold"/>
</dbReference>
<dbReference type="PANTHER" id="PTHR34823:SF1">
    <property type="entry name" value="CHITIN-BINDING TYPE-4 DOMAIN-CONTAINING PROTEIN"/>
    <property type="match status" value="1"/>
</dbReference>
<accession>A0AAC9MXN1</accession>
<protein>
    <submittedName>
        <fullName evidence="4">Chitin binding domain</fullName>
    </submittedName>
</protein>
<feature type="domain" description="Chitin-binding type-4" evidence="3">
    <location>
        <begin position="153"/>
        <end position="347"/>
    </location>
</feature>
<dbReference type="PANTHER" id="PTHR34823">
    <property type="entry name" value="GLCNAC-BINDING PROTEIN A"/>
    <property type="match status" value="1"/>
</dbReference>
<evidence type="ECO:0000256" key="2">
    <source>
        <dbReference type="SAM" id="MobiDB-lite"/>
    </source>
</evidence>
<dbReference type="InterPro" id="IPR004302">
    <property type="entry name" value="Cellulose/chitin-bd_N"/>
</dbReference>
<dbReference type="RefSeq" id="WP_069847297.1">
    <property type="nucleotide sequence ID" value="NZ_CP014859.1"/>
</dbReference>
<dbReference type="EMBL" id="CP014859">
    <property type="protein sequence ID" value="AOS62087.1"/>
    <property type="molecule type" value="Genomic_DNA"/>
</dbReference>
<keyword evidence="1" id="KW-0732">Signal</keyword>
<reference evidence="5" key="1">
    <citation type="submission" date="2016-03" db="EMBL/GenBank/DDBJ databases">
        <title>Complete genome sequence of the type strain Actinoalloteichus hymeniacidonis DSM 45092.</title>
        <authorList>
            <person name="Schaffert L."/>
            <person name="Albersmeier A."/>
            <person name="Winkler A."/>
            <person name="Kalinowski J."/>
            <person name="Zotchev S."/>
            <person name="Ruckert C."/>
        </authorList>
    </citation>
    <scope>NUCLEOTIDE SEQUENCE [LARGE SCALE GENOMIC DNA]</scope>
    <source>
        <strain evidence="5">HPA177(T) (DSM 45092(T))</strain>
    </source>
</reference>
<dbReference type="GO" id="GO:0005975">
    <property type="term" value="P:carbohydrate metabolic process"/>
    <property type="evidence" value="ECO:0007669"/>
    <property type="project" value="UniProtKB-ARBA"/>
</dbReference>
<dbReference type="CDD" id="cd21177">
    <property type="entry name" value="LPMO_AA10"/>
    <property type="match status" value="1"/>
</dbReference>
<dbReference type="AlphaFoldDB" id="A0AAC9MXN1"/>
<dbReference type="Gene3D" id="2.60.40.10">
    <property type="entry name" value="Immunoglobulins"/>
    <property type="match status" value="1"/>
</dbReference>
<dbReference type="KEGG" id="ahm:TL08_06310"/>
<dbReference type="SUPFAM" id="SSF49265">
    <property type="entry name" value="Fibronectin type III"/>
    <property type="match status" value="1"/>
</dbReference>
<name>A0AAC9MXN1_9PSEU</name>
<dbReference type="Gene3D" id="2.70.50.50">
    <property type="entry name" value="chitin-binding protein cbp21"/>
    <property type="match status" value="1"/>
</dbReference>
<dbReference type="InterPro" id="IPR051024">
    <property type="entry name" value="GlcNAc_Chitin_IntDeg"/>
</dbReference>
<evidence type="ECO:0000256" key="1">
    <source>
        <dbReference type="ARBA" id="ARBA00022729"/>
    </source>
</evidence>
<proteinExistence type="predicted"/>
<feature type="region of interest" description="Disordered" evidence="2">
    <location>
        <begin position="131"/>
        <end position="155"/>
    </location>
</feature>
<sequence length="350" mass="38175">MSSSILEIVAPHSLGAAAVVRSDGDLALHGILLEWTVGANSGGEWPPPADWNDGDAAYPHFYEVWLNGGRIKQTVGLFWPAEAPGWILARSHWVCLGTEPDLEYRVKIRAKLDNGSWSEFSNEIVVDTGSPRPYTSVGPATGPSRDPAAGLRHGSLSHPASRAVLAIRDDDPADICIQARKLNTSATWQEVAPPAAAMLADPPWNGSYLEYRKFFRGQDVASAGNPAFSGLDLVGEWPTTILSAADTEHAFSYTYNAHHVDPTWTHQWFITKDDWDPDGVLSWDDLEPVPFMTEIHGDPGITNYCTEAIPRTKHGRHMVVNVWGGHGGPRLPDGTLAGEFFVSCSDVEFV</sequence>
<evidence type="ECO:0000313" key="5">
    <source>
        <dbReference type="Proteomes" id="UP000095210"/>
    </source>
</evidence>
<evidence type="ECO:0000259" key="3">
    <source>
        <dbReference type="Pfam" id="PF03067"/>
    </source>
</evidence>